<feature type="domain" description="Carrier" evidence="10">
    <location>
        <begin position="591"/>
        <end position="666"/>
    </location>
</feature>
<dbReference type="InterPro" id="IPR018201">
    <property type="entry name" value="Ketoacyl_synth_AS"/>
</dbReference>
<dbReference type="InterPro" id="IPR016036">
    <property type="entry name" value="Malonyl_transacylase_ACP-bd"/>
</dbReference>
<feature type="region of interest" description="Disordered" evidence="8">
    <location>
        <begin position="1600"/>
        <end position="1624"/>
    </location>
</feature>
<dbReference type="InterPro" id="IPR045851">
    <property type="entry name" value="AMP-bd_C_sf"/>
</dbReference>
<dbReference type="CDD" id="cd19531">
    <property type="entry name" value="LCL_NRPS-like"/>
    <property type="match status" value="1"/>
</dbReference>
<dbReference type="SMART" id="SM01294">
    <property type="entry name" value="PKS_PP_betabranch"/>
    <property type="match status" value="1"/>
</dbReference>
<dbReference type="InterPro" id="IPR042099">
    <property type="entry name" value="ANL_N_sf"/>
</dbReference>
<dbReference type="InterPro" id="IPR010071">
    <property type="entry name" value="AA_adenyl_dom"/>
</dbReference>
<dbReference type="Gene3D" id="2.30.38.10">
    <property type="entry name" value="Luciferase, Domain 3"/>
    <property type="match status" value="1"/>
</dbReference>
<sequence>MESNESRARALTTAPSTEPATLIELLQCRASERSASHAYTFLADGESIEHSTTYGELDRRARAIAGAMQSCARPGDRVLIVLPPGLDFIAAFFGCLYAGLVTVPVPLPQRRRGLPRLLSIVRDCRPTVALSNAPRPPGFDDLHWVTIDSIGDGAEDAWRPLPIEPGTLAFLQYTSGSTGTPKGVALTHGNLLQNERMIQRAFGQSDESVIVGWLPPYHDMGLIGNILQPLYVGAPCIQMTPEHFLTNPLRWLAAISRYRGTTSGGPNFAFDLCVDKIAPEQREGLDLSSWTVAFNGAEPVRKATLDRFAKAFAGAGFRASAFVPCYGLAESTLLVSARTRQAPPIVRTVERAALEQGRAVLASDDNGAVAQLVGCGPHDDAIVKIVDPASAEPRAAGEVGEIWVTGGSVAQGYWGRPEETAASFGAHLASGEGPFLRTGDLGFVDDGELYVTGRLKDLIIVRGRNLYPQDIEACAEASSAEFGGGGAAAFAVEVGGEERLIVVEECRTRPAEDLARAGARVREAIASEHEVAVFALVFIRRGSLPRTTSGKVQRRACRERFLNGELATLWRWESWEASKDSSTAQPSPEERALTETEAALARIWTDVLQCGRVTPDDAFLELGGDSLKAMQLSARASEAFGVEVGPAQVFDTNTVAALATWIEAQQKSDGQVGPAAIVARPERLPLSFVQERLWFLERLVTPAPVYQIAGGLRFAGALDREALERAVNAVVARHAALRTCFTTWEGRPCQTILPHSPMALPIESGSWQPVALEGAPVRFALFETGADEHVLTLTAHHLVVDGWSLTIVLRELLEQYAAFTTGHDAALPATESAFADEALAQRTPERARAWEPQLRYWKTQLARPVPPLELPSDRPRPPIQTYAGARETFVLSSELVEKLTSLGRQHGATLFATVTAGLFALLHRYTGQSDLCLGTPVAGRARPALEEAVGCFINTLALRVDLGGDPAAAELLARVRRTVEQAQEHQDVPFERVLQELPLVRDLSRAPLFQAMVSMQPPLPAWPALPNVSFAVEQFDTRTAQLDLALDLVPAGRELRAVWEYNTDLFEAATIRELGERLRRVLEQIVARPDAPLSELSILTERERAQTFGAQPRIAVPPLCVHELFEAQAARQPDAVALIAGSERCTYGELDLRARRLASYLARLGVSAEVRVAVYLDRSIDLVASVLAILKAGGAYVPLDTSHPAERAGATMQDAAVSTVITRASLVGRLPALSNGVHVVDLDRVELPEPAAPNRTALDGLAYMIHTSGSTGRPKGVMVSHRTLANAFAAWQEVYRESELRFLQVASPAFDVWTADWVRALCSGGSLVLAPFEASIDAAALATLVEREAVTALDVVPALAKPLMAHAERLGSLRLLIVGSDAWSMRDYIELRQRLPSTTRLLSGYGVTETTIDNAFYEPSDLAEAHAGRGVPLGLAFPNTRLYVLDRHGSPLPDGAAGELAIGGAGVARGYWNNPRLTAERWRPDPWSDEPGARLYVTGDRVRRRADGVLEFLGRLDHQVKVRGMRIEVGEIEACLRRHPEVNEATVILAEGAAGEKSLVAYVTGTGDIAALRAYLRAHLPEAMVPSTLVRLEEMPLGPNGKVDRSRLPAPADERAPARTTTSARTELERTIAEIWEQVLAVRHPGVHENFFDIGGHSMLLTEVATRLRERVGRDIPVLLLFQHPTIASLAAALSNDETAPSHSDERTRAHAAGSDVAIIGMAGRFPGAPDVRAFWRNLCAGVESIATLTDEELLAAGVDPTLVSNPHYVRARAVLDGIDRFDAGFFGFSPREAALLDPQHRLFLECVWEAFEDAGYDPERAGGRVGVYAGSSLSGYLFHRFPEGVRLESAEDMAALLALDKDFLTTLVSYRLNLEGPSVAVQTACSTSLVAVHLACRALLGGECDLAVAGGVSITVPQTAGFLYQEGAIGSPDGHCRAFDERAQGTVSGSGAGVVLLKRLDDALANGDSIVAVIKGSAINNDGRKKIGYTAPRVDGQARVIRDAHAAAGITADSVGYVEAHGTGTPLGDPIEIAALTQAFRASTERTGFCAIGSVKTNVGHLDAAAGITGLIKAALAVREGRIPPNLHFAAPNPAIDFERSPFRVATRLLDWEPSGPRRAGVSAFGLGGTNAHAVLEAPPAVVQAEEAEDRAELLVVSARSGNGLAAVSDALAARLEDDATLRLADTAFTLQMGRRAASHRRAIVARSKAEAIAALRADRAASQAQSAVGEAPPVVFLFSGQGSQSAGMGRELYESVPAFARAIDDCARRLEPILGLDLKRVMFYETEELDRTSLTQPALFVLEHALSQLWASLGIEPEAMIGHSVGEYVAACLAGCLKLDDALGLVAARGRLMEATPAGAMLAIPASEADVQRWLGAEVSLAAVNADGQCVLSGSVSAIEQVEREAAAAGLQSRRLRGERAFHSHLMDGVLDAFRDVVARVSFSEPRVPWISNVTGTWITAAQAQDPNYWVQHLRQPVRFAEGVRALATRPDRIALEIGPGRTLTGLWQRTAAGQALASMPFLEAAGNLWVLGAPIDFTALAGTRRGRRVSLPATPFERQRHWLEPRPRKASNAPAPARSLNDWFYAPSWKRAPAAAVQGVDTGMHWIVLGDDGPLVTRLVATLSTASVRVTRARSGPAFAKTGAHDFVLRPSAVDDYRALAAACATNATAATHIVHAFALGDASEGALDADAFLRAQERGAASVMAAATALGAARLLVLAQGLHDVTGREILHPEHAPLVGLCRTLSLEWPRLHCRLVDLESADDDAIVQRLLAEARCAEEEPVVALRGAHRWLPTVAPIRIEEAPRGAGLRERGAYLITGGLGGIGLALAETLARTVRARLVLTGRSEPTDEQRQRVHLLEGMGAEVLVVRADVADVSAMRDVLAQARERFGPLAGLIHAAGIAGGGLLGGLTVESFVGELRAKALGALALEEALLEEADAPLDFVLYCSSLTSLSGGVGRAGYAAANAFLDAFAQSLGRRTARKTLSVSLDRWRGIGMAAHAAARLEAMGLSLDNGATETPAMSVAEGQEVFSRLIAQPAASHVIVSTQALDGLPKDDEGKILMRHLGAETPKPAPEKVASLDGLEERMTTIWAEAFGVPRIDPRKDFFAQGGESLVALQILNRVRDVFGIALSLQDFFERPTALGLAERVRTLRAEPSAPPAEPALVALPRSAARRIKGRSE</sequence>
<dbReference type="Pfam" id="PF00501">
    <property type="entry name" value="AMP-binding"/>
    <property type="match status" value="2"/>
</dbReference>
<keyword evidence="13" id="KW-1185">Reference proteome</keyword>
<dbReference type="Gene3D" id="3.40.47.10">
    <property type="match status" value="1"/>
</dbReference>
<dbReference type="Pfam" id="PF23024">
    <property type="entry name" value="AMP-dom_DIP2-like"/>
    <property type="match status" value="1"/>
</dbReference>
<dbReference type="SUPFAM" id="SSF53901">
    <property type="entry name" value="Thiolase-like"/>
    <property type="match status" value="1"/>
</dbReference>
<dbReference type="CDD" id="cd05931">
    <property type="entry name" value="FAAL"/>
    <property type="match status" value="1"/>
</dbReference>
<evidence type="ECO:0000256" key="5">
    <source>
        <dbReference type="ARBA" id="ARBA00022832"/>
    </source>
</evidence>
<keyword evidence="9" id="KW-0472">Membrane</keyword>
<dbReference type="InterPro" id="IPR020845">
    <property type="entry name" value="AMP-binding_CS"/>
</dbReference>
<reference evidence="12 13" key="1">
    <citation type="submission" date="2021-12" db="EMBL/GenBank/DDBJ databases">
        <title>Discovery of the Pendulisporaceae a myxobacterial family with distinct sporulation behavior and unique specialized metabolism.</title>
        <authorList>
            <person name="Garcia R."/>
            <person name="Popoff A."/>
            <person name="Bader C.D."/>
            <person name="Loehr J."/>
            <person name="Walesch S."/>
            <person name="Walt C."/>
            <person name="Boldt J."/>
            <person name="Bunk B."/>
            <person name="Haeckl F.J.F.P.J."/>
            <person name="Gunesch A.P."/>
            <person name="Birkelbach J."/>
            <person name="Nuebel U."/>
            <person name="Pietschmann T."/>
            <person name="Bach T."/>
            <person name="Mueller R."/>
        </authorList>
    </citation>
    <scope>NUCLEOTIDE SEQUENCE [LARGE SCALE GENOMIC DNA]</scope>
    <source>
        <strain evidence="12 13">MSr12523</strain>
    </source>
</reference>
<dbReference type="InterPro" id="IPR000873">
    <property type="entry name" value="AMP-dep_synth/lig_dom"/>
</dbReference>
<dbReference type="InterPro" id="IPR006162">
    <property type="entry name" value="Ppantetheine_attach_site"/>
</dbReference>
<dbReference type="PROSITE" id="PS00455">
    <property type="entry name" value="AMP_BINDING"/>
    <property type="match status" value="2"/>
</dbReference>
<dbReference type="InterPro" id="IPR020841">
    <property type="entry name" value="PKS_Beta-ketoAc_synthase_dom"/>
</dbReference>
<dbReference type="InterPro" id="IPR001227">
    <property type="entry name" value="Ac_transferase_dom_sf"/>
</dbReference>
<dbReference type="InterPro" id="IPR014031">
    <property type="entry name" value="Ketoacyl_synth_C"/>
</dbReference>
<dbReference type="PROSITE" id="PS50075">
    <property type="entry name" value="CARRIER"/>
    <property type="match status" value="3"/>
</dbReference>
<dbReference type="Gene3D" id="1.10.1200.10">
    <property type="entry name" value="ACP-like"/>
    <property type="match status" value="3"/>
</dbReference>
<dbReference type="InterPro" id="IPR036736">
    <property type="entry name" value="ACP-like_sf"/>
</dbReference>
<dbReference type="InterPro" id="IPR009081">
    <property type="entry name" value="PP-bd_ACP"/>
</dbReference>
<name>A0ABZ2K0F4_9BACT</name>
<evidence type="ECO:0000256" key="2">
    <source>
        <dbReference type="ARBA" id="ARBA00022450"/>
    </source>
</evidence>
<dbReference type="InterPro" id="IPR014043">
    <property type="entry name" value="Acyl_transferase_dom"/>
</dbReference>
<dbReference type="InterPro" id="IPR014030">
    <property type="entry name" value="Ketoacyl_synth_N"/>
</dbReference>
<dbReference type="Gene3D" id="3.30.70.250">
    <property type="entry name" value="Malonyl-CoA ACP transacylase, ACP-binding"/>
    <property type="match status" value="1"/>
</dbReference>
<dbReference type="InterPro" id="IPR032821">
    <property type="entry name" value="PKS_assoc"/>
</dbReference>
<dbReference type="SMART" id="SM00823">
    <property type="entry name" value="PKS_PP"/>
    <property type="match status" value="3"/>
</dbReference>
<dbReference type="CDD" id="cd05930">
    <property type="entry name" value="A_NRPS"/>
    <property type="match status" value="1"/>
</dbReference>
<protein>
    <submittedName>
        <fullName evidence="12">Amino acid adenylation domain-containing protein</fullName>
    </submittedName>
</protein>
<gene>
    <name evidence="12" type="ORF">LZC95_34460</name>
</gene>
<feature type="domain" description="Ketosynthase family 3 (KS3)" evidence="11">
    <location>
        <begin position="1714"/>
        <end position="2139"/>
    </location>
</feature>
<evidence type="ECO:0000313" key="13">
    <source>
        <dbReference type="Proteomes" id="UP001379533"/>
    </source>
</evidence>
<dbReference type="InterPro" id="IPR023213">
    <property type="entry name" value="CAT-like_dom_sf"/>
</dbReference>
<proteinExistence type="inferred from homology"/>
<evidence type="ECO:0000259" key="11">
    <source>
        <dbReference type="PROSITE" id="PS52004"/>
    </source>
</evidence>
<dbReference type="Pfam" id="PF13193">
    <property type="entry name" value="AMP-binding_C"/>
    <property type="match status" value="1"/>
</dbReference>
<dbReference type="SMART" id="SM00827">
    <property type="entry name" value="PKS_AT"/>
    <property type="match status" value="1"/>
</dbReference>
<dbReference type="SUPFAM" id="SSF52777">
    <property type="entry name" value="CoA-dependent acyltransferases"/>
    <property type="match status" value="2"/>
</dbReference>
<dbReference type="Gene3D" id="3.30.300.30">
    <property type="match status" value="2"/>
</dbReference>
<feature type="transmembrane region" description="Helical" evidence="9">
    <location>
        <begin position="78"/>
        <end position="100"/>
    </location>
</feature>
<dbReference type="SUPFAM" id="SSF56801">
    <property type="entry name" value="Acetyl-CoA synthetase-like"/>
    <property type="match status" value="2"/>
</dbReference>
<dbReference type="EMBL" id="CP089982">
    <property type="protein sequence ID" value="WXA91549.1"/>
    <property type="molecule type" value="Genomic_DNA"/>
</dbReference>
<dbReference type="SUPFAM" id="SSF52151">
    <property type="entry name" value="FabD/lysophospholipase-like"/>
    <property type="match status" value="1"/>
</dbReference>
<evidence type="ECO:0000256" key="9">
    <source>
        <dbReference type="SAM" id="Phobius"/>
    </source>
</evidence>
<dbReference type="Proteomes" id="UP001379533">
    <property type="component" value="Chromosome"/>
</dbReference>
<keyword evidence="4" id="KW-0808">Transferase</keyword>
<dbReference type="NCBIfam" id="TIGR01733">
    <property type="entry name" value="AA-adenyl-dom"/>
    <property type="match status" value="1"/>
</dbReference>
<dbReference type="InterPro" id="IPR013968">
    <property type="entry name" value="PKS_KR"/>
</dbReference>
<dbReference type="InterPro" id="IPR016039">
    <property type="entry name" value="Thiolase-like"/>
</dbReference>
<dbReference type="Gene3D" id="3.30.559.30">
    <property type="entry name" value="Nonribosomal peptide synthetase, condensation domain"/>
    <property type="match status" value="1"/>
</dbReference>
<evidence type="ECO:0000256" key="4">
    <source>
        <dbReference type="ARBA" id="ARBA00022679"/>
    </source>
</evidence>
<dbReference type="Pfam" id="PF00698">
    <property type="entry name" value="Acyl_transf_1"/>
    <property type="match status" value="1"/>
</dbReference>
<dbReference type="PANTHER" id="PTHR43775:SF37">
    <property type="entry name" value="SI:DKEY-61P9.11"/>
    <property type="match status" value="1"/>
</dbReference>
<keyword evidence="6" id="KW-0443">Lipid metabolism</keyword>
<dbReference type="Gene3D" id="3.40.366.10">
    <property type="entry name" value="Malonyl-Coenzyme A Acyl Carrier Protein, domain 2"/>
    <property type="match status" value="1"/>
</dbReference>
<dbReference type="InterPro" id="IPR025110">
    <property type="entry name" value="AMP-bd_C"/>
</dbReference>
<evidence type="ECO:0000256" key="6">
    <source>
        <dbReference type="ARBA" id="ARBA00023098"/>
    </source>
</evidence>
<dbReference type="Gene3D" id="3.30.70.3290">
    <property type="match status" value="1"/>
</dbReference>
<dbReference type="InterPro" id="IPR049490">
    <property type="entry name" value="C883_1060-like_KR_N"/>
</dbReference>
<feature type="compositionally biased region" description="Basic and acidic residues" evidence="8">
    <location>
        <begin position="1602"/>
        <end position="1617"/>
    </location>
</feature>
<dbReference type="SUPFAM" id="SSF51735">
    <property type="entry name" value="NAD(P)-binding Rossmann-fold domains"/>
    <property type="match status" value="2"/>
</dbReference>
<comment type="cofactor">
    <cofactor evidence="1">
        <name>pantetheine 4'-phosphate</name>
        <dbReference type="ChEBI" id="CHEBI:47942"/>
    </cofactor>
</comment>
<dbReference type="Pfam" id="PF00668">
    <property type="entry name" value="Condensation"/>
    <property type="match status" value="1"/>
</dbReference>
<dbReference type="CDD" id="cd00833">
    <property type="entry name" value="PKS"/>
    <property type="match status" value="1"/>
</dbReference>
<dbReference type="InterPro" id="IPR040097">
    <property type="entry name" value="FAAL/FAAC"/>
</dbReference>
<dbReference type="InterPro" id="IPR057326">
    <property type="entry name" value="KR_dom"/>
</dbReference>
<dbReference type="InterPro" id="IPR050091">
    <property type="entry name" value="PKS_NRPS_Biosynth_Enz"/>
</dbReference>
<dbReference type="Gene3D" id="3.30.559.10">
    <property type="entry name" value="Chloramphenicol acetyltransferase-like domain"/>
    <property type="match status" value="1"/>
</dbReference>
<keyword evidence="9" id="KW-0812">Transmembrane</keyword>
<feature type="domain" description="Carrier" evidence="10">
    <location>
        <begin position="3085"/>
        <end position="3160"/>
    </location>
</feature>
<dbReference type="SUPFAM" id="SSF47336">
    <property type="entry name" value="ACP-like"/>
    <property type="match status" value="3"/>
</dbReference>
<dbReference type="PROSITE" id="PS00012">
    <property type="entry name" value="PHOSPHOPANTETHEINE"/>
    <property type="match status" value="2"/>
</dbReference>
<dbReference type="RefSeq" id="WP_394842169.1">
    <property type="nucleotide sequence ID" value="NZ_CP089982.1"/>
</dbReference>
<evidence type="ECO:0000313" key="12">
    <source>
        <dbReference type="EMBL" id="WXA91549.1"/>
    </source>
</evidence>
<keyword evidence="9" id="KW-1133">Transmembrane helix</keyword>
<dbReference type="Pfam" id="PF16197">
    <property type="entry name" value="KAsynt_C_assoc"/>
    <property type="match status" value="1"/>
</dbReference>
<evidence type="ECO:0000256" key="7">
    <source>
        <dbReference type="ARBA" id="ARBA00029443"/>
    </source>
</evidence>
<evidence type="ECO:0000256" key="8">
    <source>
        <dbReference type="SAM" id="MobiDB-lite"/>
    </source>
</evidence>
<dbReference type="InterPro" id="IPR020806">
    <property type="entry name" value="PKS_PP-bd"/>
</dbReference>
<dbReference type="SUPFAM" id="SSF55048">
    <property type="entry name" value="Probable ACP-binding domain of malonyl-CoA ACP transacylase"/>
    <property type="match status" value="1"/>
</dbReference>
<dbReference type="Pfam" id="PF00550">
    <property type="entry name" value="PP-binding"/>
    <property type="match status" value="3"/>
</dbReference>
<dbReference type="Gene3D" id="3.40.50.12780">
    <property type="entry name" value="N-terminal domain of ligase-like"/>
    <property type="match status" value="1"/>
</dbReference>
<dbReference type="Pfam" id="PF08659">
    <property type="entry name" value="KR"/>
    <property type="match status" value="1"/>
</dbReference>
<keyword evidence="3" id="KW-0597">Phosphoprotein</keyword>
<dbReference type="PANTHER" id="PTHR43775">
    <property type="entry name" value="FATTY ACID SYNTHASE"/>
    <property type="match status" value="1"/>
</dbReference>
<feature type="domain" description="Carrier" evidence="10">
    <location>
        <begin position="1623"/>
        <end position="1698"/>
    </location>
</feature>
<comment type="similarity">
    <text evidence="7">In the C-terminal section; belongs to the NRP synthetase family.</text>
</comment>
<dbReference type="Pfam" id="PF00109">
    <property type="entry name" value="ketoacyl-synt"/>
    <property type="match status" value="1"/>
</dbReference>
<dbReference type="Pfam" id="PF21394">
    <property type="entry name" value="Beta-ketacyl_N"/>
    <property type="match status" value="1"/>
</dbReference>
<evidence type="ECO:0000256" key="1">
    <source>
        <dbReference type="ARBA" id="ARBA00001957"/>
    </source>
</evidence>
<dbReference type="PROSITE" id="PS52004">
    <property type="entry name" value="KS3_2"/>
    <property type="match status" value="1"/>
</dbReference>
<evidence type="ECO:0000256" key="3">
    <source>
        <dbReference type="ARBA" id="ARBA00022553"/>
    </source>
</evidence>
<dbReference type="InterPro" id="IPR016035">
    <property type="entry name" value="Acyl_Trfase/lysoPLipase"/>
</dbReference>
<dbReference type="Pfam" id="PF02801">
    <property type="entry name" value="Ketoacyl-synt_C"/>
    <property type="match status" value="1"/>
</dbReference>
<keyword evidence="5" id="KW-0276">Fatty acid metabolism</keyword>
<dbReference type="PROSITE" id="PS00606">
    <property type="entry name" value="KS3_1"/>
    <property type="match status" value="1"/>
</dbReference>
<dbReference type="SMART" id="SM00825">
    <property type="entry name" value="PKS_KS"/>
    <property type="match status" value="1"/>
</dbReference>
<evidence type="ECO:0000259" key="10">
    <source>
        <dbReference type="PROSITE" id="PS50075"/>
    </source>
</evidence>
<dbReference type="SMART" id="SM00822">
    <property type="entry name" value="PKS_KR"/>
    <property type="match status" value="1"/>
</dbReference>
<accession>A0ABZ2K0F4</accession>
<dbReference type="InterPro" id="IPR001242">
    <property type="entry name" value="Condensation_dom"/>
</dbReference>
<dbReference type="InterPro" id="IPR036291">
    <property type="entry name" value="NAD(P)-bd_dom_sf"/>
</dbReference>
<dbReference type="Gene3D" id="3.40.50.980">
    <property type="match status" value="2"/>
</dbReference>
<dbReference type="Gene3D" id="3.40.50.720">
    <property type="entry name" value="NAD(P)-binding Rossmann-like Domain"/>
    <property type="match status" value="1"/>
</dbReference>
<organism evidence="12 13">
    <name type="scientific">Pendulispora brunnea</name>
    <dbReference type="NCBI Taxonomy" id="2905690"/>
    <lineage>
        <taxon>Bacteria</taxon>
        <taxon>Pseudomonadati</taxon>
        <taxon>Myxococcota</taxon>
        <taxon>Myxococcia</taxon>
        <taxon>Myxococcales</taxon>
        <taxon>Sorangiineae</taxon>
        <taxon>Pendulisporaceae</taxon>
        <taxon>Pendulispora</taxon>
    </lineage>
</organism>
<keyword evidence="2" id="KW-0596">Phosphopantetheine</keyword>